<evidence type="ECO:0000259" key="1">
    <source>
        <dbReference type="PROSITE" id="PS51725"/>
    </source>
</evidence>
<keyword evidence="2" id="KW-0503">Monooxygenase</keyword>
<dbReference type="Pfam" id="PF03992">
    <property type="entry name" value="ABM"/>
    <property type="match status" value="1"/>
</dbReference>
<dbReference type="PANTHER" id="PTHR37811:SF2">
    <property type="entry name" value="ABM DOMAIN-CONTAINING PROTEIN"/>
    <property type="match status" value="1"/>
</dbReference>
<proteinExistence type="predicted"/>
<keyword evidence="3" id="KW-1185">Reference proteome</keyword>
<organism evidence="2 3">
    <name type="scientific">Thermoflavimicrobium dichotomicum</name>
    <dbReference type="NCBI Taxonomy" id="46223"/>
    <lineage>
        <taxon>Bacteria</taxon>
        <taxon>Bacillati</taxon>
        <taxon>Bacillota</taxon>
        <taxon>Bacilli</taxon>
        <taxon>Bacillales</taxon>
        <taxon>Thermoactinomycetaceae</taxon>
        <taxon>Thermoflavimicrobium</taxon>
    </lineage>
</organism>
<dbReference type="RefSeq" id="WP_093227155.1">
    <property type="nucleotide sequence ID" value="NZ_FORR01000001.1"/>
</dbReference>
<gene>
    <name evidence="2" type="ORF">SAMN05421852_101181</name>
</gene>
<dbReference type="InterPro" id="IPR011008">
    <property type="entry name" value="Dimeric_a/b-barrel"/>
</dbReference>
<sequence>MSSFASTPKPPYYAVIFTSKKPETHSEYDQMSNQLLELVKDQPGFLGVESARSANGLGITVSYWESLDAIKQWKQHTFHQIAQQKGKEKWYQGYQVRVAKVEKDYNSNF</sequence>
<feature type="domain" description="ABM" evidence="1">
    <location>
        <begin position="12"/>
        <end position="98"/>
    </location>
</feature>
<protein>
    <submittedName>
        <fullName evidence="2">Heme-degrading monooxygenase HmoA</fullName>
    </submittedName>
</protein>
<keyword evidence="2" id="KW-0560">Oxidoreductase</keyword>
<dbReference type="AlphaFoldDB" id="A0A1I3JRI6"/>
<dbReference type="Gene3D" id="3.30.70.100">
    <property type="match status" value="1"/>
</dbReference>
<dbReference type="GO" id="GO:0004497">
    <property type="term" value="F:monooxygenase activity"/>
    <property type="evidence" value="ECO:0007669"/>
    <property type="project" value="UniProtKB-KW"/>
</dbReference>
<dbReference type="STRING" id="46223.SAMN05421852_101181"/>
<dbReference type="PROSITE" id="PS51725">
    <property type="entry name" value="ABM"/>
    <property type="match status" value="1"/>
</dbReference>
<dbReference type="SUPFAM" id="SSF54909">
    <property type="entry name" value="Dimeric alpha+beta barrel"/>
    <property type="match status" value="1"/>
</dbReference>
<dbReference type="PANTHER" id="PTHR37811">
    <property type="entry name" value="BLL5343 PROTEIN"/>
    <property type="match status" value="1"/>
</dbReference>
<evidence type="ECO:0000313" key="3">
    <source>
        <dbReference type="Proteomes" id="UP000199545"/>
    </source>
</evidence>
<dbReference type="InterPro" id="IPR007138">
    <property type="entry name" value="ABM_dom"/>
</dbReference>
<reference evidence="2 3" key="1">
    <citation type="submission" date="2016-10" db="EMBL/GenBank/DDBJ databases">
        <authorList>
            <person name="de Groot N.N."/>
        </authorList>
    </citation>
    <scope>NUCLEOTIDE SEQUENCE [LARGE SCALE GENOMIC DNA]</scope>
    <source>
        <strain evidence="2 3">DSM 44778</strain>
    </source>
</reference>
<evidence type="ECO:0000313" key="2">
    <source>
        <dbReference type="EMBL" id="SFI62776.1"/>
    </source>
</evidence>
<accession>A0A1I3JRI6</accession>
<dbReference type="OrthoDB" id="9798439at2"/>
<name>A0A1I3JRI6_9BACL</name>
<dbReference type="InterPro" id="IPR052936">
    <property type="entry name" value="Jasmonate_Hydroxylase-like"/>
</dbReference>
<dbReference type="Proteomes" id="UP000199545">
    <property type="component" value="Unassembled WGS sequence"/>
</dbReference>
<dbReference type="EMBL" id="FORR01000001">
    <property type="protein sequence ID" value="SFI62776.1"/>
    <property type="molecule type" value="Genomic_DNA"/>
</dbReference>